<protein>
    <submittedName>
        <fullName evidence="4">Uncharacterized protein</fullName>
    </submittedName>
</protein>
<feature type="compositionally biased region" description="Polar residues" evidence="3">
    <location>
        <begin position="599"/>
        <end position="610"/>
    </location>
</feature>
<dbReference type="Proteomes" id="UP000077154">
    <property type="component" value="Unassembled WGS sequence"/>
</dbReference>
<feature type="compositionally biased region" description="Low complexity" evidence="3">
    <location>
        <begin position="84"/>
        <end position="97"/>
    </location>
</feature>
<feature type="compositionally biased region" description="Polar residues" evidence="3">
    <location>
        <begin position="263"/>
        <end position="283"/>
    </location>
</feature>
<feature type="compositionally biased region" description="Polar residues" evidence="3">
    <location>
        <begin position="1171"/>
        <end position="1196"/>
    </location>
</feature>
<gene>
    <name evidence="4" type="ORF">VC83_04254</name>
</gene>
<dbReference type="RefSeq" id="XP_024324656.1">
    <property type="nucleotide sequence ID" value="XM_024467889.1"/>
</dbReference>
<feature type="compositionally biased region" description="Basic residues" evidence="3">
    <location>
        <begin position="180"/>
        <end position="192"/>
    </location>
</feature>
<feature type="compositionally biased region" description="Low complexity" evidence="3">
    <location>
        <begin position="428"/>
        <end position="440"/>
    </location>
</feature>
<feature type="compositionally biased region" description="Basic and acidic residues" evidence="3">
    <location>
        <begin position="416"/>
        <end position="427"/>
    </location>
</feature>
<keyword evidence="2" id="KW-0539">Nucleus</keyword>
<feature type="region of interest" description="Disordered" evidence="3">
    <location>
        <begin position="899"/>
        <end position="935"/>
    </location>
</feature>
<feature type="compositionally biased region" description="Polar residues" evidence="3">
    <location>
        <begin position="951"/>
        <end position="962"/>
    </location>
</feature>
<sequence length="1371" mass="150753">MSYNMADILSSSPDPFNDTPTFSSPSKSIRQSRARRSQQMYGSSPTKQTFELDVGNDLSPQKIRVTVEAENNKENSYPEFSDLRSPSPSPYYASSRRPNMRTTTTTVPLKGLSDSEEDSPAAPPKRGRGRPRKSIGTPVPAKTRNVTPAGKSPRRRRTLGSLVDGDDEEDWDFAIGKSVKVGRGKGRSRSRSVKSVTRKTPAAKSMGPSSDLPDSSVANKRGRRQSLLPEVIPILEDLTGHSSPAEESFEEVHPDDNIPLSPMEQNTMGSHSEYSTIRSTSTAFGEDVTVAQFDRERTPEAEGWSSPRVVSAIPRHLQDRASSRRGSPLVHQALEEVPRSYLFANEIGSEDYRSQHEEEHNYDDEAEDGLDDLQEFDTILESEGFSMISVDSVPLLREHFSSPFIQSKPVESVSSSEEREAEYRSDNRSSSGMSSPAEASSSKRRSFDNIQTAQQSLVNVSASNNYARSQPTTSSPRDQDHEADATEHFQEGSSVAESALLAPPVEATTTSIRDAELPQTPWLPTPQEAPSPDNDSTGPSAQVTSQDKVPSVTNRESVHVESTADSSMNMPQMRSSPPSFAAPRYTYTAHLRQRKSLGLTETPSIVFSSPSLPPPKQRPAPREQLPSTTEINGAPKPHLSSSVIAGRALQEIVVPNSASTHSSFLRSPFKSPNARRHPLSPTEEPTKEPVVQPSKLDSSVPGLGPMSWRNLSHSRTLSGAADERKPGFMKNIPLIVDDPFLAEASEQLRSPSPEEKDDYSLGLPTPGQARNPQIVNLVTQDTNTVRYSDEMSWQAEYPVMRTPPRDDNEGSGSGKATAGSSRTGGRQMESQKQKQRDAWLDDKAETTQHLGLDLTQVYVVPSDLPTINSTPLITQSEPAPKANAVEDVFDDEDIWLAEARSNSSPSIGKPVDIAPKQAPLERPRRSKLPSPWRQNSRRLVYSDELAAKDSSPLNKNETSTASPAIEARSAALPAPPAIAPKATLVPKDDMKATSVLARLTQSQLAPKAVLLSKSTSWPSDLPSGAPQLGTLRRSIELPKPQSRPFMAAAERPQAPPVTEYYDQTELSTWDLPQKQNFKPRITPRQSNILGISALLASSPVKKPEPSYAEDDTIASPTQSLPAAEQYNDTTEEADFIQQDDSQFASDEDPTREEEYTQDLPTPERSHICSPSALSDLSQLSRTSSLDESSRLSTTPARPNPYRRPSAPSPLKSCLRHPSTASPTKAVVFSATTAASPSVVKPRFMEDAEWTKSHWLSLRSIYWDYKKNPTPTAEIPMSVRESEYAGKTVWGREADGSDSLVMEVWMVDVVHMFLDEAEEEGMLWDEAFVCKRLYGLVGMERKRKKEEVELAMKVEEEAEKKKGILGLGMGWL</sequence>
<feature type="region of interest" description="Disordered" evidence="3">
    <location>
        <begin position="794"/>
        <end position="839"/>
    </location>
</feature>
<feature type="region of interest" description="Disordered" evidence="3">
    <location>
        <begin position="404"/>
        <end position="639"/>
    </location>
</feature>
<proteinExistence type="predicted"/>
<feature type="region of interest" description="Disordered" evidence="3">
    <location>
        <begin position="242"/>
        <end position="283"/>
    </location>
</feature>
<reference evidence="4" key="1">
    <citation type="submission" date="2016-03" db="EMBL/GenBank/DDBJ databases">
        <title>Updated assembly of Pseudogymnoascus destructans, the fungus causing white-nose syndrome of bats.</title>
        <authorList>
            <person name="Palmer J.M."/>
            <person name="Drees K.P."/>
            <person name="Foster J.T."/>
            <person name="Lindner D.L."/>
        </authorList>
    </citation>
    <scope>NUCLEOTIDE SEQUENCE [LARGE SCALE GENOMIC DNA]</scope>
    <source>
        <strain evidence="4">20631-21</strain>
    </source>
</reference>
<dbReference type="InterPro" id="IPR000637">
    <property type="entry name" value="HMGI/Y_DNA-bd_CS"/>
</dbReference>
<dbReference type="PROSITE" id="PS00354">
    <property type="entry name" value="HMGI_Y"/>
    <property type="match status" value="1"/>
</dbReference>
<dbReference type="eggNOG" id="ENOG502SYJI">
    <property type="taxonomic scope" value="Eukaryota"/>
</dbReference>
<dbReference type="GO" id="GO:0006355">
    <property type="term" value="P:regulation of DNA-templated transcription"/>
    <property type="evidence" value="ECO:0007669"/>
    <property type="project" value="InterPro"/>
</dbReference>
<dbReference type="EMBL" id="KV441394">
    <property type="protein sequence ID" value="OAF59373.2"/>
    <property type="molecule type" value="Genomic_DNA"/>
</dbReference>
<name>A0A177ADW1_9PEZI</name>
<feature type="compositionally biased region" description="Basic and acidic residues" evidence="3">
    <location>
        <begin position="477"/>
        <end position="490"/>
    </location>
</feature>
<feature type="compositionally biased region" description="Basic and acidic residues" evidence="3">
    <location>
        <begin position="350"/>
        <end position="359"/>
    </location>
</feature>
<feature type="region of interest" description="Disordered" evidence="3">
    <location>
        <begin position="1100"/>
        <end position="1119"/>
    </location>
</feature>
<evidence type="ECO:0000256" key="2">
    <source>
        <dbReference type="ARBA" id="ARBA00023242"/>
    </source>
</evidence>
<comment type="subcellular location">
    <subcellularLocation>
        <location evidence="1">Nucleus</location>
    </subcellularLocation>
</comment>
<dbReference type="GeneID" id="36287327"/>
<feature type="region of interest" description="Disordered" evidence="3">
    <location>
        <begin position="747"/>
        <end position="772"/>
    </location>
</feature>
<dbReference type="VEuPathDB" id="FungiDB:GMDG_02226"/>
<feature type="region of interest" description="Disordered" evidence="3">
    <location>
        <begin position="348"/>
        <end position="373"/>
    </location>
</feature>
<feature type="region of interest" description="Disordered" evidence="3">
    <location>
        <begin position="656"/>
        <end position="700"/>
    </location>
</feature>
<feature type="region of interest" description="Disordered" evidence="3">
    <location>
        <begin position="1134"/>
        <end position="1218"/>
    </location>
</feature>
<feature type="compositionally biased region" description="Polar residues" evidence="3">
    <location>
        <begin position="656"/>
        <end position="665"/>
    </location>
</feature>
<feature type="compositionally biased region" description="Polar residues" evidence="3">
    <location>
        <begin position="563"/>
        <end position="578"/>
    </location>
</feature>
<feature type="region of interest" description="Disordered" evidence="3">
    <location>
        <begin position="1"/>
        <end position="230"/>
    </location>
</feature>
<feature type="region of interest" description="Disordered" evidence="3">
    <location>
        <begin position="944"/>
        <end position="963"/>
    </location>
</feature>
<feature type="compositionally biased region" description="Acidic residues" evidence="3">
    <location>
        <begin position="360"/>
        <end position="373"/>
    </location>
</feature>
<feature type="compositionally biased region" description="Basic and acidic residues" evidence="3">
    <location>
        <begin position="829"/>
        <end position="839"/>
    </location>
</feature>
<accession>A0A177ADW1</accession>
<feature type="compositionally biased region" description="Low complexity" evidence="3">
    <location>
        <begin position="814"/>
        <end position="825"/>
    </location>
</feature>
<feature type="compositionally biased region" description="Polar residues" evidence="3">
    <location>
        <begin position="1"/>
        <end position="25"/>
    </location>
</feature>
<organism evidence="4">
    <name type="scientific">Pseudogymnoascus destructans</name>
    <dbReference type="NCBI Taxonomy" id="655981"/>
    <lineage>
        <taxon>Eukaryota</taxon>
        <taxon>Fungi</taxon>
        <taxon>Dikarya</taxon>
        <taxon>Ascomycota</taxon>
        <taxon>Pezizomycotina</taxon>
        <taxon>Leotiomycetes</taxon>
        <taxon>Thelebolales</taxon>
        <taxon>Thelebolaceae</taxon>
        <taxon>Pseudogymnoascus</taxon>
    </lineage>
</organism>
<evidence type="ECO:0000313" key="4">
    <source>
        <dbReference type="EMBL" id="OAF59373.2"/>
    </source>
</evidence>
<evidence type="ECO:0000256" key="1">
    <source>
        <dbReference type="ARBA" id="ARBA00004123"/>
    </source>
</evidence>
<feature type="compositionally biased region" description="Polar residues" evidence="3">
    <location>
        <begin position="40"/>
        <end position="49"/>
    </location>
</feature>
<dbReference type="GO" id="GO:0005634">
    <property type="term" value="C:nucleus"/>
    <property type="evidence" value="ECO:0007669"/>
    <property type="project" value="UniProtKB-SubCell"/>
</dbReference>
<feature type="compositionally biased region" description="Polar residues" evidence="3">
    <location>
        <begin position="448"/>
        <end position="476"/>
    </location>
</feature>
<dbReference type="OrthoDB" id="3946221at2759"/>
<feature type="compositionally biased region" description="Polar residues" evidence="3">
    <location>
        <begin position="533"/>
        <end position="555"/>
    </location>
</feature>
<evidence type="ECO:0000256" key="3">
    <source>
        <dbReference type="SAM" id="MobiDB-lite"/>
    </source>
</evidence>